<dbReference type="InterPro" id="IPR008920">
    <property type="entry name" value="TF_FadR/GntR_C"/>
</dbReference>
<dbReference type="AlphaFoldDB" id="A0A199NS35"/>
<dbReference type="Gene3D" id="1.20.120.530">
    <property type="entry name" value="GntR ligand-binding domain-like"/>
    <property type="match status" value="1"/>
</dbReference>
<dbReference type="SMART" id="SM00345">
    <property type="entry name" value="HTH_GNTR"/>
    <property type="match status" value="1"/>
</dbReference>
<feature type="domain" description="HTH gntR-type" evidence="4">
    <location>
        <begin position="13"/>
        <end position="80"/>
    </location>
</feature>
<organism evidence="5 6">
    <name type="scientific">Rothia kristinae</name>
    <dbReference type="NCBI Taxonomy" id="37923"/>
    <lineage>
        <taxon>Bacteria</taxon>
        <taxon>Bacillati</taxon>
        <taxon>Actinomycetota</taxon>
        <taxon>Actinomycetes</taxon>
        <taxon>Micrococcales</taxon>
        <taxon>Micrococcaceae</taxon>
        <taxon>Rothia</taxon>
    </lineage>
</organism>
<dbReference type="InterPro" id="IPR036388">
    <property type="entry name" value="WH-like_DNA-bd_sf"/>
</dbReference>
<keyword evidence="1" id="KW-0805">Transcription regulation</keyword>
<dbReference type="EMBL" id="LJBJ02000014">
    <property type="protein sequence ID" value="OAX51630.1"/>
    <property type="molecule type" value="Genomic_DNA"/>
</dbReference>
<dbReference type="PRINTS" id="PR00035">
    <property type="entry name" value="HTHGNTR"/>
</dbReference>
<dbReference type="Gene3D" id="1.10.10.10">
    <property type="entry name" value="Winged helix-like DNA-binding domain superfamily/Winged helix DNA-binding domain"/>
    <property type="match status" value="1"/>
</dbReference>
<dbReference type="SUPFAM" id="SSF48008">
    <property type="entry name" value="GntR ligand-binding domain-like"/>
    <property type="match status" value="1"/>
</dbReference>
<reference evidence="5" key="1">
    <citation type="submission" date="2016-06" db="EMBL/GenBank/DDBJ databases">
        <title>Identification of putative biosynthetic pathways for the production of bioactive secondary metabolites by the marine actinomycete Kocuria kristinae RUTW2-3.</title>
        <authorList>
            <person name="Waterworth S.C."/>
            <person name="Walmsley T.A."/>
            <person name="Matongo T."/>
            <person name="Davies-Coleman M.T."/>
            <person name="Dorrington R.A."/>
        </authorList>
    </citation>
    <scope>NUCLEOTIDE SEQUENCE [LARGE SCALE GENOMIC DNA]</scope>
    <source>
        <strain evidence="5">RUTW2-3</strain>
    </source>
</reference>
<dbReference type="SUPFAM" id="SSF46785">
    <property type="entry name" value="Winged helix' DNA-binding domain"/>
    <property type="match status" value="1"/>
</dbReference>
<evidence type="ECO:0000313" key="6">
    <source>
        <dbReference type="Proteomes" id="UP000053171"/>
    </source>
</evidence>
<sequence length="222" mass="24577">MNAQTAPARPTGASAADLVYQHVKTRILEHELEGGELISEGEIAAELEVSRTPVREGFIRLQTEGWMTLYPKRGALIRQVGPHEIRDVVQARIMVESHAVRQIVAAGEQEQVAAELAEILDRQDAARRAEDHDDFVATDAQFHQHLVASAGNQLITTFYLSLADRQRRMSARAVWRDDRRSATVLAGHRNLLDAVRAGDPGAFETALTEHLTTVHERLLGAP</sequence>
<protein>
    <recommendedName>
        <fullName evidence="4">HTH gntR-type domain-containing protein</fullName>
    </recommendedName>
</protein>
<dbReference type="RefSeq" id="WP_064725520.1">
    <property type="nucleotide sequence ID" value="NZ_JBFBMA010000003.1"/>
</dbReference>
<comment type="caution">
    <text evidence="5">The sequence shown here is derived from an EMBL/GenBank/DDBJ whole genome shotgun (WGS) entry which is preliminary data.</text>
</comment>
<dbReference type="GO" id="GO:0003677">
    <property type="term" value="F:DNA binding"/>
    <property type="evidence" value="ECO:0007669"/>
    <property type="project" value="UniProtKB-KW"/>
</dbReference>
<evidence type="ECO:0000256" key="3">
    <source>
        <dbReference type="ARBA" id="ARBA00023163"/>
    </source>
</evidence>
<dbReference type="InterPro" id="IPR000524">
    <property type="entry name" value="Tscrpt_reg_HTH_GntR"/>
</dbReference>
<dbReference type="PANTHER" id="PTHR43537:SF24">
    <property type="entry name" value="GLUCONATE OPERON TRANSCRIPTIONAL REPRESSOR"/>
    <property type="match status" value="1"/>
</dbReference>
<dbReference type="Proteomes" id="UP000053171">
    <property type="component" value="Unassembled WGS sequence"/>
</dbReference>
<dbReference type="InterPro" id="IPR036390">
    <property type="entry name" value="WH_DNA-bd_sf"/>
</dbReference>
<evidence type="ECO:0000313" key="5">
    <source>
        <dbReference type="EMBL" id="OAX51630.1"/>
    </source>
</evidence>
<dbReference type="Pfam" id="PF07729">
    <property type="entry name" value="FCD"/>
    <property type="match status" value="1"/>
</dbReference>
<dbReference type="PROSITE" id="PS50949">
    <property type="entry name" value="HTH_GNTR"/>
    <property type="match status" value="1"/>
</dbReference>
<dbReference type="SMART" id="SM00895">
    <property type="entry name" value="FCD"/>
    <property type="match status" value="1"/>
</dbReference>
<dbReference type="Pfam" id="PF00392">
    <property type="entry name" value="GntR"/>
    <property type="match status" value="1"/>
</dbReference>
<dbReference type="InterPro" id="IPR011711">
    <property type="entry name" value="GntR_C"/>
</dbReference>
<proteinExistence type="predicted"/>
<keyword evidence="3" id="KW-0804">Transcription</keyword>
<gene>
    <name evidence="5" type="ORF">AN277_0207420</name>
</gene>
<evidence type="ECO:0000256" key="2">
    <source>
        <dbReference type="ARBA" id="ARBA00023125"/>
    </source>
</evidence>
<name>A0A199NS35_9MICC</name>
<dbReference type="GO" id="GO:0003700">
    <property type="term" value="F:DNA-binding transcription factor activity"/>
    <property type="evidence" value="ECO:0007669"/>
    <property type="project" value="InterPro"/>
</dbReference>
<keyword evidence="6" id="KW-1185">Reference proteome</keyword>
<dbReference type="PANTHER" id="PTHR43537">
    <property type="entry name" value="TRANSCRIPTIONAL REGULATOR, GNTR FAMILY"/>
    <property type="match status" value="1"/>
</dbReference>
<accession>A0A199NS35</accession>
<keyword evidence="2" id="KW-0238">DNA-binding</keyword>
<evidence type="ECO:0000259" key="4">
    <source>
        <dbReference type="PROSITE" id="PS50949"/>
    </source>
</evidence>
<evidence type="ECO:0000256" key="1">
    <source>
        <dbReference type="ARBA" id="ARBA00023015"/>
    </source>
</evidence>